<name>X1JXX2_9ZZZZ</name>
<evidence type="ECO:0000259" key="1">
    <source>
        <dbReference type="PROSITE" id="PS50022"/>
    </source>
</evidence>
<dbReference type="PROSITE" id="PS50022">
    <property type="entry name" value="FA58C_3"/>
    <property type="match status" value="1"/>
</dbReference>
<organism evidence="2">
    <name type="scientific">marine sediment metagenome</name>
    <dbReference type="NCBI Taxonomy" id="412755"/>
    <lineage>
        <taxon>unclassified sequences</taxon>
        <taxon>metagenomes</taxon>
        <taxon>ecological metagenomes</taxon>
    </lineage>
</organism>
<sequence>LDDSPNDHYVYVDGVLRHTTTRSWAVTKCNADWDWIESNNYDCYGDIANATAMKNYLNALPAGTNVIINTYDEPKTNVYDNDDLITALESVGATGSEIKAIELNGSYLLIGQKGVGAGKGIFEKRGPASGVSIYFDIEPSNLLDGVAATQWASGAIQAIGHYIQVDLGEVISYLGSVRVNSSETLDPRNCFADRFKILISSTGDFDGEEIEVFSATEDFAISDPLITFIPTSGRYIRVELTQAKAVFHWQVGELEVKEWQVAD</sequence>
<reference evidence="2" key="1">
    <citation type="journal article" date="2014" name="Front. Microbiol.">
        <title>High frequency of phylogenetically diverse reductive dehalogenase-homologous genes in deep subseafloor sedimentary metagenomes.</title>
        <authorList>
            <person name="Kawai M."/>
            <person name="Futagami T."/>
            <person name="Toyoda A."/>
            <person name="Takaki Y."/>
            <person name="Nishi S."/>
            <person name="Hori S."/>
            <person name="Arai W."/>
            <person name="Tsubouchi T."/>
            <person name="Morono Y."/>
            <person name="Uchiyama I."/>
            <person name="Ito T."/>
            <person name="Fujiyama A."/>
            <person name="Inagaki F."/>
            <person name="Takami H."/>
        </authorList>
    </citation>
    <scope>NUCLEOTIDE SEQUENCE</scope>
    <source>
        <strain evidence="2">Expedition CK06-06</strain>
    </source>
</reference>
<gene>
    <name evidence="2" type="ORF">S03H2_49746</name>
</gene>
<feature type="non-terminal residue" evidence="2">
    <location>
        <position position="263"/>
    </location>
</feature>
<accession>X1JXX2</accession>
<dbReference type="InterPro" id="IPR008979">
    <property type="entry name" value="Galactose-bd-like_sf"/>
</dbReference>
<feature type="non-terminal residue" evidence="2">
    <location>
        <position position="1"/>
    </location>
</feature>
<comment type="caution">
    <text evidence="2">The sequence shown here is derived from an EMBL/GenBank/DDBJ whole genome shotgun (WGS) entry which is preliminary data.</text>
</comment>
<dbReference type="SUPFAM" id="SSF49785">
    <property type="entry name" value="Galactose-binding domain-like"/>
    <property type="match status" value="1"/>
</dbReference>
<dbReference type="Gene3D" id="2.60.120.260">
    <property type="entry name" value="Galactose-binding domain-like"/>
    <property type="match status" value="1"/>
</dbReference>
<proteinExistence type="predicted"/>
<dbReference type="Pfam" id="PF15711">
    <property type="entry name" value="ILEI"/>
    <property type="match status" value="1"/>
</dbReference>
<dbReference type="AlphaFoldDB" id="X1JXX2"/>
<protein>
    <recommendedName>
        <fullName evidence="1">F5/8 type C domain-containing protein</fullName>
    </recommendedName>
</protein>
<dbReference type="InterPro" id="IPR000421">
    <property type="entry name" value="FA58C"/>
</dbReference>
<dbReference type="Pfam" id="PF00754">
    <property type="entry name" value="F5_F8_type_C"/>
    <property type="match status" value="1"/>
</dbReference>
<feature type="domain" description="F5/8 type C" evidence="1">
    <location>
        <begin position="110"/>
        <end position="238"/>
    </location>
</feature>
<dbReference type="InterPro" id="IPR039477">
    <property type="entry name" value="ILEI/PANDER_dom"/>
</dbReference>
<evidence type="ECO:0000313" key="2">
    <source>
        <dbReference type="EMBL" id="GAH74663.1"/>
    </source>
</evidence>
<dbReference type="EMBL" id="BARU01031456">
    <property type="protein sequence ID" value="GAH74663.1"/>
    <property type="molecule type" value="Genomic_DNA"/>
</dbReference>